<dbReference type="InterPro" id="IPR051609">
    <property type="entry name" value="NmrA/Isoflavone_reductase-like"/>
</dbReference>
<comment type="caution">
    <text evidence="4">The sequence shown here is derived from an EMBL/GenBank/DDBJ whole genome shotgun (WGS) entry which is preliminary data.</text>
</comment>
<sequence>MVSIKTVAVLGVRKSNTTQSVMESVLHIANVHEQGSGNLGPAVITELVSAGFSVTGVTREGSTNSTPKFPDSLPVKKVDYSSFDALKDAFHGQDAVVSVVGAPGIAAQKTAIDAALAAGVKRFIPSEFGIHTRKVRGTSIGKILAGKIAIVDYLEEKVKENPEFTWTGLSTGLFFDWGLDFSGLGTVNLNDKTATVIDSGNEKFYASNLAHIGRAVAGILKHPDETANKYLATASFNLSQNELIALVEELTGSKLPVTKLKSADLQKAGEEKLAAGDPRAFVDFLRAHNSADGAGNALTEDESANKLIGVPYEDLKASVESWLRRKSVL</sequence>
<evidence type="ECO:0000313" key="5">
    <source>
        <dbReference type="Proteomes" id="UP001273166"/>
    </source>
</evidence>
<name>A0AAJ0GTM5_9PEZI</name>
<evidence type="ECO:0000256" key="2">
    <source>
        <dbReference type="ARBA" id="ARBA00023002"/>
    </source>
</evidence>
<evidence type="ECO:0000313" key="4">
    <source>
        <dbReference type="EMBL" id="KAK3305640.1"/>
    </source>
</evidence>
<dbReference type="AlphaFoldDB" id="A0AAJ0GTM5"/>
<reference evidence="4" key="2">
    <citation type="submission" date="2023-06" db="EMBL/GenBank/DDBJ databases">
        <authorList>
            <consortium name="Lawrence Berkeley National Laboratory"/>
            <person name="Mondo S.J."/>
            <person name="Hensen N."/>
            <person name="Bonometti L."/>
            <person name="Westerberg I."/>
            <person name="Brannstrom I.O."/>
            <person name="Guillou S."/>
            <person name="Cros-Aarteil S."/>
            <person name="Calhoun S."/>
            <person name="Haridas S."/>
            <person name="Kuo A."/>
            <person name="Pangilinan J."/>
            <person name="Riley R."/>
            <person name="Labutti K."/>
            <person name="Andreopoulos B."/>
            <person name="Lipzen A."/>
            <person name="Chen C."/>
            <person name="Yanf M."/>
            <person name="Daum C."/>
            <person name="Ng V."/>
            <person name="Clum A."/>
            <person name="Steindorff A."/>
            <person name="Ohm R."/>
            <person name="Martin F."/>
            <person name="Silar P."/>
            <person name="Natvig D."/>
            <person name="Lalanne C."/>
            <person name="Gautier V."/>
            <person name="Ament-Velasquez S.L."/>
            <person name="Kruys A."/>
            <person name="Hutchinson M.I."/>
            <person name="Powell A.J."/>
            <person name="Barry K."/>
            <person name="Miller A.N."/>
            <person name="Grigoriev I.V."/>
            <person name="Debuchy R."/>
            <person name="Gladieux P."/>
            <person name="Thoren M.H."/>
            <person name="Johannesson H."/>
        </authorList>
    </citation>
    <scope>NUCLEOTIDE SEQUENCE</scope>
    <source>
        <strain evidence="4">CBS 333.67</strain>
    </source>
</reference>
<keyword evidence="5" id="KW-1185">Reference proteome</keyword>
<organism evidence="4 5">
    <name type="scientific">Chaetomium strumarium</name>
    <dbReference type="NCBI Taxonomy" id="1170767"/>
    <lineage>
        <taxon>Eukaryota</taxon>
        <taxon>Fungi</taxon>
        <taxon>Dikarya</taxon>
        <taxon>Ascomycota</taxon>
        <taxon>Pezizomycotina</taxon>
        <taxon>Sordariomycetes</taxon>
        <taxon>Sordariomycetidae</taxon>
        <taxon>Sordariales</taxon>
        <taxon>Chaetomiaceae</taxon>
        <taxon>Chaetomium</taxon>
    </lineage>
</organism>
<dbReference type="RefSeq" id="XP_062721420.1">
    <property type="nucleotide sequence ID" value="XM_062862611.1"/>
</dbReference>
<reference evidence="4" key="1">
    <citation type="journal article" date="2023" name="Mol. Phylogenet. Evol.">
        <title>Genome-scale phylogeny and comparative genomics of the fungal order Sordariales.</title>
        <authorList>
            <person name="Hensen N."/>
            <person name="Bonometti L."/>
            <person name="Westerberg I."/>
            <person name="Brannstrom I.O."/>
            <person name="Guillou S."/>
            <person name="Cros-Aarteil S."/>
            <person name="Calhoun S."/>
            <person name="Haridas S."/>
            <person name="Kuo A."/>
            <person name="Mondo S."/>
            <person name="Pangilinan J."/>
            <person name="Riley R."/>
            <person name="LaButti K."/>
            <person name="Andreopoulos B."/>
            <person name="Lipzen A."/>
            <person name="Chen C."/>
            <person name="Yan M."/>
            <person name="Daum C."/>
            <person name="Ng V."/>
            <person name="Clum A."/>
            <person name="Steindorff A."/>
            <person name="Ohm R.A."/>
            <person name="Martin F."/>
            <person name="Silar P."/>
            <person name="Natvig D.O."/>
            <person name="Lalanne C."/>
            <person name="Gautier V."/>
            <person name="Ament-Velasquez S.L."/>
            <person name="Kruys A."/>
            <person name="Hutchinson M.I."/>
            <person name="Powell A.J."/>
            <person name="Barry K."/>
            <person name="Miller A.N."/>
            <person name="Grigoriev I.V."/>
            <person name="Debuchy R."/>
            <person name="Gladieux P."/>
            <person name="Hiltunen Thoren M."/>
            <person name="Johannesson H."/>
        </authorList>
    </citation>
    <scope>NUCLEOTIDE SEQUENCE</scope>
    <source>
        <strain evidence="4">CBS 333.67</strain>
    </source>
</reference>
<dbReference type="EMBL" id="JAUDZG010000004">
    <property type="protein sequence ID" value="KAK3305640.1"/>
    <property type="molecule type" value="Genomic_DNA"/>
</dbReference>
<dbReference type="GeneID" id="87881440"/>
<accession>A0AAJ0GTM5</accession>
<dbReference type="PANTHER" id="PTHR47706">
    <property type="entry name" value="NMRA-LIKE FAMILY PROTEIN"/>
    <property type="match status" value="1"/>
</dbReference>
<protein>
    <recommendedName>
        <fullName evidence="3">NmrA-like domain-containing protein</fullName>
    </recommendedName>
</protein>
<dbReference type="SUPFAM" id="SSF51735">
    <property type="entry name" value="NAD(P)-binding Rossmann-fold domains"/>
    <property type="match status" value="1"/>
</dbReference>
<dbReference type="Proteomes" id="UP001273166">
    <property type="component" value="Unassembled WGS sequence"/>
</dbReference>
<gene>
    <name evidence="4" type="ORF">B0T15DRAFT_204228</name>
</gene>
<dbReference type="InterPro" id="IPR008030">
    <property type="entry name" value="NmrA-like"/>
</dbReference>
<keyword evidence="1" id="KW-0521">NADP</keyword>
<dbReference type="GO" id="GO:0016491">
    <property type="term" value="F:oxidoreductase activity"/>
    <property type="evidence" value="ECO:0007669"/>
    <property type="project" value="UniProtKB-KW"/>
</dbReference>
<dbReference type="Gene3D" id="3.90.25.10">
    <property type="entry name" value="UDP-galactose 4-epimerase, domain 1"/>
    <property type="match status" value="1"/>
</dbReference>
<keyword evidence="2" id="KW-0560">Oxidoreductase</keyword>
<dbReference type="InterPro" id="IPR036291">
    <property type="entry name" value="NAD(P)-bd_dom_sf"/>
</dbReference>
<evidence type="ECO:0000256" key="1">
    <source>
        <dbReference type="ARBA" id="ARBA00022857"/>
    </source>
</evidence>
<dbReference type="PANTHER" id="PTHR47706:SF10">
    <property type="entry name" value="NMRA-LIKE DOMAIN-CONTAINING PROTEIN"/>
    <property type="match status" value="1"/>
</dbReference>
<dbReference type="CDD" id="cd05259">
    <property type="entry name" value="PCBER_SDR_a"/>
    <property type="match status" value="1"/>
</dbReference>
<dbReference type="Pfam" id="PF05368">
    <property type="entry name" value="NmrA"/>
    <property type="match status" value="1"/>
</dbReference>
<dbReference type="InterPro" id="IPR045312">
    <property type="entry name" value="PCBER-like"/>
</dbReference>
<dbReference type="Gene3D" id="3.40.50.720">
    <property type="entry name" value="NAD(P)-binding Rossmann-like Domain"/>
    <property type="match status" value="1"/>
</dbReference>
<feature type="domain" description="NmrA-like" evidence="3">
    <location>
        <begin position="35"/>
        <end position="263"/>
    </location>
</feature>
<proteinExistence type="predicted"/>
<evidence type="ECO:0000259" key="3">
    <source>
        <dbReference type="Pfam" id="PF05368"/>
    </source>
</evidence>